<evidence type="ECO:0000256" key="1">
    <source>
        <dbReference type="ARBA" id="ARBA00023015"/>
    </source>
</evidence>
<dbReference type="SMART" id="SM00342">
    <property type="entry name" value="HTH_ARAC"/>
    <property type="match status" value="1"/>
</dbReference>
<dbReference type="InterPro" id="IPR009057">
    <property type="entry name" value="Homeodomain-like_sf"/>
</dbReference>
<name>A0A2D0IJH2_9GAMM</name>
<dbReference type="Gene3D" id="1.10.10.60">
    <property type="entry name" value="Homeodomain-like"/>
    <property type="match status" value="1"/>
</dbReference>
<dbReference type="InterPro" id="IPR018060">
    <property type="entry name" value="HTH_AraC"/>
</dbReference>
<dbReference type="Pfam" id="PF12833">
    <property type="entry name" value="HTH_18"/>
    <property type="match status" value="1"/>
</dbReference>
<proteinExistence type="predicted"/>
<dbReference type="SUPFAM" id="SSF46689">
    <property type="entry name" value="Homeodomain-like"/>
    <property type="match status" value="1"/>
</dbReference>
<comment type="caution">
    <text evidence="4">The sequence shown here is derived from an EMBL/GenBank/DDBJ whole genome shotgun (WGS) entry which is preliminary data.</text>
</comment>
<dbReference type="GO" id="GO:0043565">
    <property type="term" value="F:sequence-specific DNA binding"/>
    <property type="evidence" value="ECO:0007669"/>
    <property type="project" value="InterPro"/>
</dbReference>
<protein>
    <submittedName>
        <fullName evidence="4">AraC family transcriptional regulator</fullName>
    </submittedName>
</protein>
<organism evidence="4 5">
    <name type="scientific">Xenorhabdus ehlersii</name>
    <dbReference type="NCBI Taxonomy" id="290111"/>
    <lineage>
        <taxon>Bacteria</taxon>
        <taxon>Pseudomonadati</taxon>
        <taxon>Pseudomonadota</taxon>
        <taxon>Gammaproteobacteria</taxon>
        <taxon>Enterobacterales</taxon>
        <taxon>Morganellaceae</taxon>
        <taxon>Xenorhabdus</taxon>
    </lineage>
</organism>
<reference evidence="4 5" key="1">
    <citation type="journal article" date="2017" name="Nat. Microbiol.">
        <title>Natural product diversity associated with the nematode symbionts Photorhabdus and Xenorhabdus.</title>
        <authorList>
            <person name="Tobias N.J."/>
            <person name="Wolff H."/>
            <person name="Djahanschiri B."/>
            <person name="Grundmann F."/>
            <person name="Kronenwerth M."/>
            <person name="Shi Y.M."/>
            <person name="Simonyi S."/>
            <person name="Grun P."/>
            <person name="Shapiro-Ilan D."/>
            <person name="Pidot S.J."/>
            <person name="Stinear T.P."/>
            <person name="Ebersberger I."/>
            <person name="Bode H.B."/>
        </authorList>
    </citation>
    <scope>NUCLEOTIDE SEQUENCE [LARGE SCALE GENOMIC DNA]</scope>
    <source>
        <strain evidence="4 5">DSM 16337</strain>
    </source>
</reference>
<evidence type="ECO:0000256" key="2">
    <source>
        <dbReference type="ARBA" id="ARBA00023163"/>
    </source>
</evidence>
<evidence type="ECO:0000313" key="5">
    <source>
        <dbReference type="Proteomes" id="UP000225605"/>
    </source>
</evidence>
<evidence type="ECO:0000313" key="4">
    <source>
        <dbReference type="EMBL" id="PHM21891.1"/>
    </source>
</evidence>
<dbReference type="AlphaFoldDB" id="A0A2D0IJH2"/>
<dbReference type="GO" id="GO:0003700">
    <property type="term" value="F:DNA-binding transcription factor activity"/>
    <property type="evidence" value="ECO:0007669"/>
    <property type="project" value="InterPro"/>
</dbReference>
<feature type="domain" description="HTH araC/xylS-type" evidence="3">
    <location>
        <begin position="1"/>
        <end position="61"/>
    </location>
</feature>
<dbReference type="PROSITE" id="PS01124">
    <property type="entry name" value="HTH_ARAC_FAMILY_2"/>
    <property type="match status" value="1"/>
</dbReference>
<dbReference type="EMBL" id="NIBT01000096">
    <property type="protein sequence ID" value="PHM21891.1"/>
    <property type="molecule type" value="Genomic_DNA"/>
</dbReference>
<keyword evidence="2" id="KW-0804">Transcription</keyword>
<accession>A0A2D0IJH2</accession>
<evidence type="ECO:0000259" key="3">
    <source>
        <dbReference type="PROSITE" id="PS01124"/>
    </source>
</evidence>
<dbReference type="Proteomes" id="UP000225605">
    <property type="component" value="Unassembled WGS sequence"/>
</dbReference>
<gene>
    <name evidence="4" type="ORF">Xehl_04096</name>
</gene>
<sequence length="70" mass="7826">MTGSSLKSYLLFQRLMRALWLIAQGNRITDAALQCGFDSPSHLSATCRKLMGIKPSFAKHVSQFLKVPEE</sequence>
<keyword evidence="1" id="KW-0805">Transcription regulation</keyword>